<evidence type="ECO:0000256" key="1">
    <source>
        <dbReference type="ARBA" id="ARBA00004141"/>
    </source>
</evidence>
<feature type="transmembrane region" description="Helical" evidence="5">
    <location>
        <begin position="1075"/>
        <end position="1094"/>
    </location>
</feature>
<dbReference type="GO" id="GO:0007166">
    <property type="term" value="P:cell surface receptor signaling pathway"/>
    <property type="evidence" value="ECO:0007669"/>
    <property type="project" value="InterPro"/>
</dbReference>
<feature type="transmembrane region" description="Helical" evidence="5">
    <location>
        <begin position="1160"/>
        <end position="1180"/>
    </location>
</feature>
<accession>A0AAN7VY84</accession>
<dbReference type="PROSITE" id="PS50261">
    <property type="entry name" value="G_PROTEIN_RECEP_F2_4"/>
    <property type="match status" value="1"/>
</dbReference>
<organism evidence="8 9">
    <name type="scientific">Pyrocoelia pectoralis</name>
    <dbReference type="NCBI Taxonomy" id="417401"/>
    <lineage>
        <taxon>Eukaryota</taxon>
        <taxon>Metazoa</taxon>
        <taxon>Ecdysozoa</taxon>
        <taxon>Arthropoda</taxon>
        <taxon>Hexapoda</taxon>
        <taxon>Insecta</taxon>
        <taxon>Pterygota</taxon>
        <taxon>Neoptera</taxon>
        <taxon>Endopterygota</taxon>
        <taxon>Coleoptera</taxon>
        <taxon>Polyphaga</taxon>
        <taxon>Elateriformia</taxon>
        <taxon>Elateroidea</taxon>
        <taxon>Lampyridae</taxon>
        <taxon>Lampyrinae</taxon>
        <taxon>Pyrocoelia</taxon>
    </lineage>
</organism>
<dbReference type="InterPro" id="IPR016187">
    <property type="entry name" value="CTDL_fold"/>
</dbReference>
<gene>
    <name evidence="8" type="ORF">RI129_001742</name>
</gene>
<dbReference type="PRINTS" id="PR00249">
    <property type="entry name" value="GPCRSECRETIN"/>
</dbReference>
<evidence type="ECO:0000256" key="4">
    <source>
        <dbReference type="ARBA" id="ARBA00023136"/>
    </source>
</evidence>
<evidence type="ECO:0000256" key="2">
    <source>
        <dbReference type="ARBA" id="ARBA00022692"/>
    </source>
</evidence>
<keyword evidence="4 5" id="KW-0472">Membrane</keyword>
<feature type="domain" description="G-protein coupled receptors family 2 profile 2" evidence="7">
    <location>
        <begin position="968"/>
        <end position="1209"/>
    </location>
</feature>
<keyword evidence="3 5" id="KW-1133">Transmembrane helix</keyword>
<feature type="transmembrane region" description="Helical" evidence="5">
    <location>
        <begin position="1032"/>
        <end position="1054"/>
    </location>
</feature>
<dbReference type="Gene3D" id="2.60.220.50">
    <property type="match status" value="1"/>
</dbReference>
<name>A0AAN7VY84_9COLE</name>
<dbReference type="Gene3D" id="1.20.1070.10">
    <property type="entry name" value="Rhodopsin 7-helix transmembrane proteins"/>
    <property type="match status" value="1"/>
</dbReference>
<feature type="transmembrane region" description="Helical" evidence="5">
    <location>
        <begin position="1186"/>
        <end position="1208"/>
    </location>
</feature>
<dbReference type="EMBL" id="JAVRBK010000001">
    <property type="protein sequence ID" value="KAK5650713.1"/>
    <property type="molecule type" value="Genomic_DNA"/>
</dbReference>
<evidence type="ECO:0000256" key="5">
    <source>
        <dbReference type="SAM" id="Phobius"/>
    </source>
</evidence>
<dbReference type="PANTHER" id="PTHR47767">
    <property type="entry name" value="ADHESION G PROTEIN-COUPLED RECEPTOR G7"/>
    <property type="match status" value="1"/>
</dbReference>
<dbReference type="GO" id="GO:0016020">
    <property type="term" value="C:membrane"/>
    <property type="evidence" value="ECO:0007669"/>
    <property type="project" value="UniProtKB-SubCell"/>
</dbReference>
<evidence type="ECO:0000256" key="3">
    <source>
        <dbReference type="ARBA" id="ARBA00022989"/>
    </source>
</evidence>
<dbReference type="AlphaFoldDB" id="A0AAN7VY84"/>
<feature type="transmembrane region" description="Helical" evidence="5">
    <location>
        <begin position="970"/>
        <end position="993"/>
    </location>
</feature>
<keyword evidence="6" id="KW-0732">Signal</keyword>
<evidence type="ECO:0000256" key="6">
    <source>
        <dbReference type="SAM" id="SignalP"/>
    </source>
</evidence>
<proteinExistence type="predicted"/>
<feature type="transmembrane region" description="Helical" evidence="5">
    <location>
        <begin position="1114"/>
        <end position="1139"/>
    </location>
</feature>
<dbReference type="InterPro" id="IPR053066">
    <property type="entry name" value="ADGR_G7"/>
</dbReference>
<feature type="chain" id="PRO_5043053155" description="G-protein coupled receptors family 2 profile 2 domain-containing protein" evidence="6">
    <location>
        <begin position="19"/>
        <end position="1272"/>
    </location>
</feature>
<keyword evidence="2 5" id="KW-0812">Transmembrane</keyword>
<protein>
    <recommendedName>
        <fullName evidence="7">G-protein coupled receptors family 2 profile 2 domain-containing protein</fullName>
    </recommendedName>
</protein>
<feature type="signal peptide" evidence="6">
    <location>
        <begin position="1"/>
        <end position="18"/>
    </location>
</feature>
<dbReference type="SUPFAM" id="SSF56436">
    <property type="entry name" value="C-type lectin-like"/>
    <property type="match status" value="1"/>
</dbReference>
<dbReference type="GO" id="GO:0004930">
    <property type="term" value="F:G protein-coupled receptor activity"/>
    <property type="evidence" value="ECO:0007669"/>
    <property type="project" value="InterPro"/>
</dbReference>
<evidence type="ECO:0000313" key="8">
    <source>
        <dbReference type="EMBL" id="KAK5650713.1"/>
    </source>
</evidence>
<dbReference type="InterPro" id="IPR000832">
    <property type="entry name" value="GPCR_2_secretin-like"/>
</dbReference>
<dbReference type="Proteomes" id="UP001329430">
    <property type="component" value="Chromosome 1"/>
</dbReference>
<dbReference type="InterPro" id="IPR017981">
    <property type="entry name" value="GPCR_2-like_7TM"/>
</dbReference>
<dbReference type="Pfam" id="PF00002">
    <property type="entry name" value="7tm_2"/>
    <property type="match status" value="1"/>
</dbReference>
<sequence>MIISSIIVLICHIIETTADSTVAYRHYYTGGSDVASANQFLMHYLNNIKNLQSLNTANDSNLDSALSVIAPNNQGVPYIDSDNKHPNIPGFKAVPVWDTIESDPSNNTSQAFPLEIELNSHSNLELDDVTTNQSTTVVYSHNNLQWQDVRADQSSNIGSAIPLSDQSTTTNDYENFPQCPDGLILHQTLDKKISCYKIVDATTFPPPCPYPLNIDYYFFRNTYHVQLTNKIVWAFVQKNIYNGAYEWINFAHNNSIISTPRNSQSKKNCMVINGTDLIAVSCKEKFSGICIYNFDYSIQNSYCKRKLDENCFSSTLGVINKCFCIKLEDSQNQSRSLFCDKLAELRDPYQNQIVTKNLQRNQYCWLGIRGYHWISDNSLIRYPYWSTDINVNKNYGAIGNDGWILEDDKRLSCAICEKNVSGYNGVRLNLTHNLTNNYIQLDIYNPIETYLGVMCFTGNETQFINLTMSRREHEVVHLWSYEKVKEDGWCKALQLPNMDIVFSNQIKGNMNVGNIFSAIWSIPITQWDNQRNSCPPVKHEIVKYNNLVSVSTVGERNKIEIVCHLHTIPSSYTIVEEYAVLKEAVTFSNFTCENLGSVDVCLPSETTSRSKTLHWPQTQIGCTVVAQELCFQRSDLPVTRTCLGDEITGAKWLPVNGSCAEVSLPPTTIYLNKLLRESPSNASKDLLRLTENETNLDTYQIHLVSKILSNMATRDNVSVKDTVSTISNIMKIGLENLKNSQAFLNSTDTILWSLDDILLHLDTDSYGYVSEGSEMLLIQVTNLVKTDIKGFKLQTSDARSFDATKLEPLHHYPSGNELEENLDLALIIPEGLREEIMQCTGSKETPNVITSMFHNDALFNEKENITGRCDGKVISVLLPGFNCNFTSPLKVIFKASSESNTEIKCASWSYGTNKLKQSVHGRWSVETKPKSVGNSSLYKLCEFSHTTHFALLVLGQNTSISQEHIKALDIITAIGSGLSILGLIAIFVTAILFKSYRKTNGVVINFSLAMTAQIVFLFIAGSAGDNLTMCTIFGALLHYAVLSQFFWMLTIALLQYQRYVIIFSSPPTHLVAKSCLFAWGVPLIPIITIVSISTDNYGKNSYGLCYALGHYFTFAVIVPVSLITIVNLLIFIRIMISIASSRRIKVHQDRARASALQLRLAFMLFFLLGLTWGFGLFITIGGGVVYSYLFCLTATLQGFVLFLFFIVLNEKTRSLWISITRCWRKSDDYDVNRDSASSIMMRRNQAASTNSSNDSTTNDILRKLKNRNNSDF</sequence>
<evidence type="ECO:0000313" key="9">
    <source>
        <dbReference type="Proteomes" id="UP001329430"/>
    </source>
</evidence>
<reference evidence="8 9" key="1">
    <citation type="journal article" date="2024" name="Insects">
        <title>An Improved Chromosome-Level Genome Assembly of the Firefly Pyrocoelia pectoralis.</title>
        <authorList>
            <person name="Fu X."/>
            <person name="Meyer-Rochow V.B."/>
            <person name="Ballantyne L."/>
            <person name="Zhu X."/>
        </authorList>
    </citation>
    <scope>NUCLEOTIDE SEQUENCE [LARGE SCALE GENOMIC DNA]</scope>
    <source>
        <strain evidence="8">XCY_ONT2</strain>
    </source>
</reference>
<evidence type="ECO:0000259" key="7">
    <source>
        <dbReference type="PROSITE" id="PS50261"/>
    </source>
</evidence>
<comment type="subcellular location">
    <subcellularLocation>
        <location evidence="1">Membrane</location>
        <topology evidence="1">Multi-pass membrane protein</topology>
    </subcellularLocation>
</comment>
<comment type="caution">
    <text evidence="8">The sequence shown here is derived from an EMBL/GenBank/DDBJ whole genome shotgun (WGS) entry which is preliminary data.</text>
</comment>
<keyword evidence="9" id="KW-1185">Reference proteome</keyword>
<dbReference type="SUPFAM" id="SSF81321">
    <property type="entry name" value="Family A G protein-coupled receptor-like"/>
    <property type="match status" value="1"/>
</dbReference>
<feature type="transmembrane region" description="Helical" evidence="5">
    <location>
        <begin position="1002"/>
        <end position="1020"/>
    </location>
</feature>
<dbReference type="InterPro" id="IPR046338">
    <property type="entry name" value="GAIN_dom_sf"/>
</dbReference>
<dbReference type="PANTHER" id="PTHR47767:SF1">
    <property type="entry name" value="ADHESION G PROTEIN-COUPLED RECEPTOR G7"/>
    <property type="match status" value="1"/>
</dbReference>
<dbReference type="CDD" id="cd15040">
    <property type="entry name" value="7tmB2_Adhesion"/>
    <property type="match status" value="1"/>
</dbReference>